<dbReference type="Proteomes" id="UP001472677">
    <property type="component" value="Unassembled WGS sequence"/>
</dbReference>
<gene>
    <name evidence="2" type="ORF">V6N12_041995</name>
</gene>
<sequence length="188" mass="19674">MVSLTVFGGSDIVRSRGSGPYYESFVADSAGVSGVTRAVENSQLVEAAHINSLIASGISVNDARVAHEVNLPDPPSDFGLENAGSTDPHLAAVGSAEEGHTEAADLTDIEGLGCFSVEPGSTENMDNLEVLPVEEPDCGSSAEPLSNATVQVTVQEPKTMRNNHSMVTRGKRGNRDPRNRSSTHPDSS</sequence>
<comment type="caution">
    <text evidence="2">The sequence shown here is derived from an EMBL/GenBank/DDBJ whole genome shotgun (WGS) entry which is preliminary data.</text>
</comment>
<accession>A0ABR2EDH3</accession>
<dbReference type="EMBL" id="JBBPBM010000015">
    <property type="protein sequence ID" value="KAK8558695.1"/>
    <property type="molecule type" value="Genomic_DNA"/>
</dbReference>
<evidence type="ECO:0000313" key="3">
    <source>
        <dbReference type="Proteomes" id="UP001472677"/>
    </source>
</evidence>
<feature type="compositionally biased region" description="Polar residues" evidence="1">
    <location>
        <begin position="155"/>
        <end position="166"/>
    </location>
</feature>
<feature type="region of interest" description="Disordered" evidence="1">
    <location>
        <begin position="155"/>
        <end position="188"/>
    </location>
</feature>
<name>A0ABR2EDH3_9ROSI</name>
<evidence type="ECO:0000313" key="2">
    <source>
        <dbReference type="EMBL" id="KAK8558695.1"/>
    </source>
</evidence>
<protein>
    <submittedName>
        <fullName evidence="2">Uncharacterized protein</fullName>
    </submittedName>
</protein>
<evidence type="ECO:0000256" key="1">
    <source>
        <dbReference type="SAM" id="MobiDB-lite"/>
    </source>
</evidence>
<reference evidence="2 3" key="1">
    <citation type="journal article" date="2024" name="G3 (Bethesda)">
        <title>Genome assembly of Hibiscus sabdariffa L. provides insights into metabolisms of medicinal natural products.</title>
        <authorList>
            <person name="Kim T."/>
        </authorList>
    </citation>
    <scope>NUCLEOTIDE SEQUENCE [LARGE SCALE GENOMIC DNA]</scope>
    <source>
        <strain evidence="2">TK-2024</strain>
        <tissue evidence="2">Old leaves</tissue>
    </source>
</reference>
<keyword evidence="3" id="KW-1185">Reference proteome</keyword>
<organism evidence="2 3">
    <name type="scientific">Hibiscus sabdariffa</name>
    <name type="common">roselle</name>
    <dbReference type="NCBI Taxonomy" id="183260"/>
    <lineage>
        <taxon>Eukaryota</taxon>
        <taxon>Viridiplantae</taxon>
        <taxon>Streptophyta</taxon>
        <taxon>Embryophyta</taxon>
        <taxon>Tracheophyta</taxon>
        <taxon>Spermatophyta</taxon>
        <taxon>Magnoliopsida</taxon>
        <taxon>eudicotyledons</taxon>
        <taxon>Gunneridae</taxon>
        <taxon>Pentapetalae</taxon>
        <taxon>rosids</taxon>
        <taxon>malvids</taxon>
        <taxon>Malvales</taxon>
        <taxon>Malvaceae</taxon>
        <taxon>Malvoideae</taxon>
        <taxon>Hibiscus</taxon>
    </lineage>
</organism>
<proteinExistence type="predicted"/>